<feature type="region of interest" description="Disordered" evidence="1">
    <location>
        <begin position="69"/>
        <end position="94"/>
    </location>
</feature>
<gene>
    <name evidence="2" type="ORF">Cni_G03161</name>
</gene>
<dbReference type="AlphaFoldDB" id="A0AAQ3JQK9"/>
<dbReference type="Proteomes" id="UP001327560">
    <property type="component" value="Chromosome 1"/>
</dbReference>
<feature type="compositionally biased region" description="Low complexity" evidence="1">
    <location>
        <begin position="78"/>
        <end position="94"/>
    </location>
</feature>
<organism evidence="2 3">
    <name type="scientific">Canna indica</name>
    <name type="common">Indian-shot</name>
    <dbReference type="NCBI Taxonomy" id="4628"/>
    <lineage>
        <taxon>Eukaryota</taxon>
        <taxon>Viridiplantae</taxon>
        <taxon>Streptophyta</taxon>
        <taxon>Embryophyta</taxon>
        <taxon>Tracheophyta</taxon>
        <taxon>Spermatophyta</taxon>
        <taxon>Magnoliopsida</taxon>
        <taxon>Liliopsida</taxon>
        <taxon>Zingiberales</taxon>
        <taxon>Cannaceae</taxon>
        <taxon>Canna</taxon>
    </lineage>
</organism>
<protein>
    <submittedName>
        <fullName evidence="2">UDP-glucuronic acid decarboxylase 1</fullName>
    </submittedName>
</protein>
<keyword evidence="3" id="KW-1185">Reference proteome</keyword>
<evidence type="ECO:0000313" key="3">
    <source>
        <dbReference type="Proteomes" id="UP001327560"/>
    </source>
</evidence>
<evidence type="ECO:0000256" key="1">
    <source>
        <dbReference type="SAM" id="MobiDB-lite"/>
    </source>
</evidence>
<name>A0AAQ3JQK9_9LILI</name>
<reference evidence="2 3" key="1">
    <citation type="submission" date="2023-10" db="EMBL/GenBank/DDBJ databases">
        <title>Chromosome-scale genome assembly provides insights into flower coloration mechanisms of Canna indica.</title>
        <authorList>
            <person name="Li C."/>
        </authorList>
    </citation>
    <scope>NUCLEOTIDE SEQUENCE [LARGE SCALE GENOMIC DNA]</scope>
    <source>
        <tissue evidence="2">Flower</tissue>
    </source>
</reference>
<proteinExistence type="predicted"/>
<dbReference type="EMBL" id="CP136890">
    <property type="protein sequence ID" value="WOK94459.1"/>
    <property type="molecule type" value="Genomic_DNA"/>
</dbReference>
<sequence>MKQLHNHKQGSLNQQHHQIPTNTAKLQGRSSTVAPFSLLQTARHLAPSLSPPSSSFTLATIPPSQPFTPLTTFSPIDTSPTSHPSSLSSTSDSAYSSIVGDGDGRRASMGVKKSVKQIVVTRGVSFVRSHLVDKLLAMGDSMIELLGSEPDRIWINRVGLLILVGQGRVVLESPSLFGFGTRPNQCSPLLKTT</sequence>
<evidence type="ECO:0000313" key="2">
    <source>
        <dbReference type="EMBL" id="WOK94459.1"/>
    </source>
</evidence>
<accession>A0AAQ3JQK9</accession>